<proteinExistence type="predicted"/>
<dbReference type="Pfam" id="PF00650">
    <property type="entry name" value="CRAL_TRIO"/>
    <property type="match status" value="1"/>
</dbReference>
<dbReference type="SUPFAM" id="SSF46938">
    <property type="entry name" value="CRAL/TRIO N-terminal domain"/>
    <property type="match status" value="1"/>
</dbReference>
<evidence type="ECO:0000259" key="1">
    <source>
        <dbReference type="PROSITE" id="PS50191"/>
    </source>
</evidence>
<dbReference type="InterPro" id="IPR036865">
    <property type="entry name" value="CRAL-TRIO_dom_sf"/>
</dbReference>
<dbReference type="SUPFAM" id="SSF52087">
    <property type="entry name" value="CRAL/TRIO domain"/>
    <property type="match status" value="1"/>
</dbReference>
<reference evidence="2" key="1">
    <citation type="submission" date="2015-12" db="EMBL/GenBank/DDBJ databases">
        <title>De novo transcriptome assembly of four potential Pierce s Disease insect vectors from Arizona vineyards.</title>
        <authorList>
            <person name="Tassone E.E."/>
        </authorList>
    </citation>
    <scope>NUCLEOTIDE SEQUENCE</scope>
</reference>
<accession>A0A1B6EF24</accession>
<dbReference type="GO" id="GO:0016020">
    <property type="term" value="C:membrane"/>
    <property type="evidence" value="ECO:0007669"/>
    <property type="project" value="TreeGrafter"/>
</dbReference>
<dbReference type="PRINTS" id="PR00180">
    <property type="entry name" value="CRETINALDHBP"/>
</dbReference>
<gene>
    <name evidence="2" type="ORF">g.3250</name>
</gene>
<dbReference type="GO" id="GO:1902936">
    <property type="term" value="F:phosphatidylinositol bisphosphate binding"/>
    <property type="evidence" value="ECO:0007669"/>
    <property type="project" value="TreeGrafter"/>
</dbReference>
<name>A0A1B6EF24_9HEMI</name>
<dbReference type="EMBL" id="GEDC01000788">
    <property type="protein sequence ID" value="JAS36510.1"/>
    <property type="molecule type" value="Transcribed_RNA"/>
</dbReference>
<protein>
    <recommendedName>
        <fullName evidence="1">CRAL-TRIO domain-containing protein</fullName>
    </recommendedName>
</protein>
<dbReference type="Gene3D" id="1.10.8.20">
    <property type="entry name" value="N-terminal domain of phosphatidylinositol transfer protein sec14p"/>
    <property type="match status" value="1"/>
</dbReference>
<dbReference type="PANTHER" id="PTHR10174:SF224">
    <property type="entry name" value="RETINOL-BINDING PROTEIN PINTA"/>
    <property type="match status" value="1"/>
</dbReference>
<sequence>FHSYQESILDCVKMFIYEQPDPKVVEKIRKDFGMTPETIARDVQTLKEWMAKQPHLPNITDDKLLERFLQHSKNSMERTKEKLDAFYSVRNLVPEFFTQRDPLSPEIVEASKVVMYCSLPKTTPEGDRVTICKFFNRDVSKFHINNLLKLTFAQMECHMRDDLCNKHVIVYDLSGTTMAHAAAFTMPVMKKFIVFGLNALPQRFSGFHVLNPQPYAEAIINLSKTLLKPKLAARVHVHSRGSDTFFNFVPRDIIPKEYGGTYELTMEQLREKSYQSTLSFRQWIIDQDNIKSDESKRINFKQNPCKDLGFEGSFRKITID</sequence>
<organism evidence="2">
    <name type="scientific">Clastoptera arizonana</name>
    <name type="common">Arizona spittle bug</name>
    <dbReference type="NCBI Taxonomy" id="38151"/>
    <lineage>
        <taxon>Eukaryota</taxon>
        <taxon>Metazoa</taxon>
        <taxon>Ecdysozoa</taxon>
        <taxon>Arthropoda</taxon>
        <taxon>Hexapoda</taxon>
        <taxon>Insecta</taxon>
        <taxon>Pterygota</taxon>
        <taxon>Neoptera</taxon>
        <taxon>Paraneoptera</taxon>
        <taxon>Hemiptera</taxon>
        <taxon>Auchenorrhyncha</taxon>
        <taxon>Cercopoidea</taxon>
        <taxon>Clastopteridae</taxon>
        <taxon>Clastoptera</taxon>
    </lineage>
</organism>
<dbReference type="CDD" id="cd00170">
    <property type="entry name" value="SEC14"/>
    <property type="match status" value="1"/>
</dbReference>
<feature type="domain" description="CRAL-TRIO" evidence="1">
    <location>
        <begin position="104"/>
        <end position="266"/>
    </location>
</feature>
<dbReference type="PANTHER" id="PTHR10174">
    <property type="entry name" value="ALPHA-TOCOPHEROL TRANSFER PROTEIN-RELATED"/>
    <property type="match status" value="1"/>
</dbReference>
<dbReference type="SMART" id="SM00516">
    <property type="entry name" value="SEC14"/>
    <property type="match status" value="1"/>
</dbReference>
<evidence type="ECO:0000313" key="2">
    <source>
        <dbReference type="EMBL" id="JAS36510.1"/>
    </source>
</evidence>
<dbReference type="Gene3D" id="3.40.525.10">
    <property type="entry name" value="CRAL-TRIO lipid binding domain"/>
    <property type="match status" value="1"/>
</dbReference>
<dbReference type="AlphaFoldDB" id="A0A1B6EF24"/>
<dbReference type="InterPro" id="IPR001251">
    <property type="entry name" value="CRAL-TRIO_dom"/>
</dbReference>
<dbReference type="PROSITE" id="PS50191">
    <property type="entry name" value="CRAL_TRIO"/>
    <property type="match status" value="1"/>
</dbReference>
<dbReference type="InterPro" id="IPR036273">
    <property type="entry name" value="CRAL/TRIO_N_dom_sf"/>
</dbReference>
<feature type="non-terminal residue" evidence="2">
    <location>
        <position position="1"/>
    </location>
</feature>